<evidence type="ECO:0000313" key="1">
    <source>
        <dbReference type="EMBL" id="MCL1030543.1"/>
    </source>
</evidence>
<accession>A0ABT0KEV9</accession>
<dbReference type="Proteomes" id="UP001165275">
    <property type="component" value="Unassembled WGS sequence"/>
</dbReference>
<proteinExistence type="predicted"/>
<gene>
    <name evidence="1" type="ORF">KAJ71_16130</name>
</gene>
<name>A0ABT0KEV9_9GAMM</name>
<organism evidence="1 2">
    <name type="scientific">Serratia silvae</name>
    <dbReference type="NCBI Taxonomy" id="2824122"/>
    <lineage>
        <taxon>Bacteria</taxon>
        <taxon>Pseudomonadati</taxon>
        <taxon>Pseudomonadota</taxon>
        <taxon>Gammaproteobacteria</taxon>
        <taxon>Enterobacterales</taxon>
        <taxon>Yersiniaceae</taxon>
        <taxon>Serratia</taxon>
    </lineage>
</organism>
<comment type="caution">
    <text evidence="1">The sequence shown here is derived from an EMBL/GenBank/DDBJ whole genome shotgun (WGS) entry which is preliminary data.</text>
</comment>
<keyword evidence="2" id="KW-1185">Reference proteome</keyword>
<reference evidence="1" key="1">
    <citation type="submission" date="2021-04" db="EMBL/GenBank/DDBJ databases">
        <title>Genome sequence of Serratia sp. arafor3.</title>
        <authorList>
            <person name="Besaury L."/>
        </authorList>
    </citation>
    <scope>NUCLEOTIDE SEQUENCE</scope>
    <source>
        <strain evidence="1">Arafor3</strain>
    </source>
</reference>
<sequence>MSIEYHLLIENASLDDVLNKIKDSFENSGLYKLSYSNSNSFGLSIDGSSSSWGADFEISYSDGRVVIEIHSGNSKKILSFIEKVLSDNNIFFEVEEV</sequence>
<dbReference type="EMBL" id="JAGQDC010000013">
    <property type="protein sequence ID" value="MCL1030543.1"/>
    <property type="molecule type" value="Genomic_DNA"/>
</dbReference>
<evidence type="ECO:0000313" key="2">
    <source>
        <dbReference type="Proteomes" id="UP001165275"/>
    </source>
</evidence>
<dbReference type="RefSeq" id="WP_248946672.1">
    <property type="nucleotide sequence ID" value="NZ_JAGQDC010000013.1"/>
</dbReference>
<protein>
    <submittedName>
        <fullName evidence="1">Uncharacterized protein</fullName>
    </submittedName>
</protein>